<dbReference type="OrthoDB" id="1919622at2759"/>
<dbReference type="STRING" id="3476.A0A2P5CR42"/>
<evidence type="ECO:0000313" key="2">
    <source>
        <dbReference type="EMBL" id="PON63473.1"/>
    </source>
</evidence>
<proteinExistence type="predicted"/>
<keyword evidence="3" id="KW-1185">Reference proteome</keyword>
<evidence type="ECO:0000313" key="3">
    <source>
        <dbReference type="Proteomes" id="UP000237105"/>
    </source>
</evidence>
<dbReference type="Pfam" id="PF25276">
    <property type="entry name" value="DUF7870"/>
    <property type="match status" value="1"/>
</dbReference>
<dbReference type="PANTHER" id="PTHR33597">
    <property type="entry name" value="OS02G0760400 PROTEIN"/>
    <property type="match status" value="1"/>
</dbReference>
<dbReference type="Proteomes" id="UP000237105">
    <property type="component" value="Unassembled WGS sequence"/>
</dbReference>
<dbReference type="InterPro" id="IPR057192">
    <property type="entry name" value="DUF7870"/>
</dbReference>
<feature type="non-terminal residue" evidence="2">
    <location>
        <position position="1"/>
    </location>
</feature>
<feature type="domain" description="DUF7870" evidence="1">
    <location>
        <begin position="70"/>
        <end position="160"/>
    </location>
</feature>
<comment type="caution">
    <text evidence="2">The sequence shown here is derived from an EMBL/GenBank/DDBJ whole genome shotgun (WGS) entry which is preliminary data.</text>
</comment>
<reference evidence="3" key="1">
    <citation type="submission" date="2016-06" db="EMBL/GenBank/DDBJ databases">
        <title>Parallel loss of symbiosis genes in relatives of nitrogen-fixing non-legume Parasponia.</title>
        <authorList>
            <person name="Van Velzen R."/>
            <person name="Holmer R."/>
            <person name="Bu F."/>
            <person name="Rutten L."/>
            <person name="Van Zeijl A."/>
            <person name="Liu W."/>
            <person name="Santuari L."/>
            <person name="Cao Q."/>
            <person name="Sharma T."/>
            <person name="Shen D."/>
            <person name="Roswanjaya Y."/>
            <person name="Wardhani T."/>
            <person name="Kalhor M.S."/>
            <person name="Jansen J."/>
            <person name="Van den Hoogen J."/>
            <person name="Gungor B."/>
            <person name="Hartog M."/>
            <person name="Hontelez J."/>
            <person name="Verver J."/>
            <person name="Yang W.-C."/>
            <person name="Schijlen E."/>
            <person name="Repin R."/>
            <person name="Schilthuizen M."/>
            <person name="Schranz E."/>
            <person name="Heidstra R."/>
            <person name="Miyata K."/>
            <person name="Fedorova E."/>
            <person name="Kohlen W."/>
            <person name="Bisseling T."/>
            <person name="Smit S."/>
            <person name="Geurts R."/>
        </authorList>
    </citation>
    <scope>NUCLEOTIDE SEQUENCE [LARGE SCALE GENOMIC DNA]</scope>
    <source>
        <strain evidence="3">cv. WU1-14</strain>
    </source>
</reference>
<dbReference type="PANTHER" id="PTHR33597:SF11">
    <property type="entry name" value="OS07G0620600 PROTEIN"/>
    <property type="match status" value="1"/>
</dbReference>
<sequence length="160" mass="18176">TVCRIGEIEAVFKTNEVLAGSNGQLAGELPAAHVHQHRAGGWSRVGSVVRGELPEEGQGVQDVQDRYDVIRGYGISEWLEENVREEEYVVMKAEADAVEEIMVKSSKAIQLVDELFLDCKPNKNQLDRKTPNMGHRRWAYWECLALYGRLRDEGVEVHQW</sequence>
<name>A0A2P5CR42_PARAD</name>
<evidence type="ECO:0000259" key="1">
    <source>
        <dbReference type="Pfam" id="PF25276"/>
    </source>
</evidence>
<accession>A0A2P5CR42</accession>
<organism evidence="2 3">
    <name type="scientific">Parasponia andersonii</name>
    <name type="common">Sponia andersonii</name>
    <dbReference type="NCBI Taxonomy" id="3476"/>
    <lineage>
        <taxon>Eukaryota</taxon>
        <taxon>Viridiplantae</taxon>
        <taxon>Streptophyta</taxon>
        <taxon>Embryophyta</taxon>
        <taxon>Tracheophyta</taxon>
        <taxon>Spermatophyta</taxon>
        <taxon>Magnoliopsida</taxon>
        <taxon>eudicotyledons</taxon>
        <taxon>Gunneridae</taxon>
        <taxon>Pentapetalae</taxon>
        <taxon>rosids</taxon>
        <taxon>fabids</taxon>
        <taxon>Rosales</taxon>
        <taxon>Cannabaceae</taxon>
        <taxon>Parasponia</taxon>
    </lineage>
</organism>
<gene>
    <name evidence="2" type="ORF">PanWU01x14_131370</name>
</gene>
<protein>
    <recommendedName>
        <fullName evidence="1">DUF7870 domain-containing protein</fullName>
    </recommendedName>
</protein>
<dbReference type="AlphaFoldDB" id="A0A2P5CR42"/>
<dbReference type="EMBL" id="JXTB01000104">
    <property type="protein sequence ID" value="PON63473.1"/>
    <property type="molecule type" value="Genomic_DNA"/>
</dbReference>